<evidence type="ECO:0000313" key="2">
    <source>
        <dbReference type="Proteomes" id="UP000422108"/>
    </source>
</evidence>
<proteinExistence type="predicted"/>
<dbReference type="Gene3D" id="1.20.120.580">
    <property type="entry name" value="bsu32300-like"/>
    <property type="match status" value="1"/>
</dbReference>
<keyword evidence="2" id="KW-1185">Reference proteome</keyword>
<gene>
    <name evidence="1" type="ORF">DSCOOX_16580</name>
</gene>
<dbReference type="AlphaFoldDB" id="A0A5K8A7U4"/>
<accession>A0A5K8A7U4</accession>
<organism evidence="1 2">
    <name type="scientific">Desulfosarcina ovata subsp. ovata</name>
    <dbReference type="NCBI Taxonomy" id="2752305"/>
    <lineage>
        <taxon>Bacteria</taxon>
        <taxon>Pseudomonadati</taxon>
        <taxon>Thermodesulfobacteriota</taxon>
        <taxon>Desulfobacteria</taxon>
        <taxon>Desulfobacterales</taxon>
        <taxon>Desulfosarcinaceae</taxon>
        <taxon>Desulfosarcina</taxon>
    </lineage>
</organism>
<name>A0A5K8A7U4_9BACT</name>
<dbReference type="InterPro" id="IPR037038">
    <property type="entry name" value="HepT-like_sf"/>
</dbReference>
<dbReference type="Proteomes" id="UP000422108">
    <property type="component" value="Chromosome"/>
</dbReference>
<evidence type="ECO:0008006" key="3">
    <source>
        <dbReference type="Google" id="ProtNLM"/>
    </source>
</evidence>
<sequence length="70" mass="8391">MQFSWKGLAIMDEQIKEHLKYLNKYHLHLLEARKVPYDEFIDNPIHYGSTERFFHLAIESCLNVGNRLID</sequence>
<protein>
    <recommendedName>
        <fullName evidence="3">HEPN domain-containing protein</fullName>
    </recommendedName>
</protein>
<reference evidence="1 2" key="1">
    <citation type="submission" date="2019-11" db="EMBL/GenBank/DDBJ databases">
        <title>Comparative genomics of hydrocarbon-degrading Desulfosarcina strains.</title>
        <authorList>
            <person name="Watanabe M."/>
            <person name="Kojima H."/>
            <person name="Fukui M."/>
        </authorList>
    </citation>
    <scope>NUCLEOTIDE SEQUENCE [LARGE SCALE GENOMIC DNA]</scope>
    <source>
        <strain evidence="2">oXyS1</strain>
    </source>
</reference>
<evidence type="ECO:0000313" key="1">
    <source>
        <dbReference type="EMBL" id="BBO88478.1"/>
    </source>
</evidence>
<dbReference type="EMBL" id="AP021879">
    <property type="protein sequence ID" value="BBO88478.1"/>
    <property type="molecule type" value="Genomic_DNA"/>
</dbReference>